<dbReference type="RefSeq" id="WP_306988535.1">
    <property type="nucleotide sequence ID" value="NZ_JAUSUT010000001.1"/>
</dbReference>
<evidence type="ECO:0000313" key="2">
    <source>
        <dbReference type="EMBL" id="MDQ0376608.1"/>
    </source>
</evidence>
<name>A0ABU0EMU8_9PSEU</name>
<reference evidence="2 3" key="1">
    <citation type="submission" date="2023-07" db="EMBL/GenBank/DDBJ databases">
        <title>Sequencing the genomes of 1000 actinobacteria strains.</title>
        <authorList>
            <person name="Klenk H.-P."/>
        </authorList>
    </citation>
    <scope>NUCLEOTIDE SEQUENCE [LARGE SCALE GENOMIC DNA]</scope>
    <source>
        <strain evidence="2 3">DSM 45805</strain>
    </source>
</reference>
<organism evidence="2 3">
    <name type="scientific">Amycolatopsis thermophila</name>
    <dbReference type="NCBI Taxonomy" id="206084"/>
    <lineage>
        <taxon>Bacteria</taxon>
        <taxon>Bacillati</taxon>
        <taxon>Actinomycetota</taxon>
        <taxon>Actinomycetes</taxon>
        <taxon>Pseudonocardiales</taxon>
        <taxon>Pseudonocardiaceae</taxon>
        <taxon>Amycolatopsis</taxon>
    </lineage>
</organism>
<evidence type="ECO:0000313" key="3">
    <source>
        <dbReference type="Proteomes" id="UP001229651"/>
    </source>
</evidence>
<comment type="caution">
    <text evidence="2">The sequence shown here is derived from an EMBL/GenBank/DDBJ whole genome shotgun (WGS) entry which is preliminary data.</text>
</comment>
<accession>A0ABU0EMU8</accession>
<gene>
    <name evidence="2" type="ORF">FB470_000602</name>
</gene>
<dbReference type="Proteomes" id="UP001229651">
    <property type="component" value="Unassembled WGS sequence"/>
</dbReference>
<keyword evidence="3" id="KW-1185">Reference proteome</keyword>
<evidence type="ECO:0000256" key="1">
    <source>
        <dbReference type="SAM" id="MobiDB-lite"/>
    </source>
</evidence>
<dbReference type="EMBL" id="JAUSUT010000001">
    <property type="protein sequence ID" value="MDQ0376608.1"/>
    <property type="molecule type" value="Genomic_DNA"/>
</dbReference>
<proteinExistence type="predicted"/>
<sequence length="118" mass="12860">MAKMRTCGRCGHYCGERTCCHCAGKRRLSHKKHPPRRNLGAELDAFLHPQREGAPPVIKQPKNGKKVGVRNPSKSGKVKDNVPKNRGKSKSGTPAKWITAAKGITSVVTNPVGNGKRR</sequence>
<feature type="region of interest" description="Disordered" evidence="1">
    <location>
        <begin position="47"/>
        <end position="98"/>
    </location>
</feature>
<protein>
    <submittedName>
        <fullName evidence="2">Uncharacterized protein</fullName>
    </submittedName>
</protein>